<gene>
    <name evidence="3" type="primary">PCMP-E20</name>
    <name evidence="3" type="ORF">KSP39_PZI009927</name>
</gene>
<evidence type="ECO:0000256" key="1">
    <source>
        <dbReference type="ARBA" id="ARBA00022737"/>
    </source>
</evidence>
<feature type="repeat" description="PPR" evidence="2">
    <location>
        <begin position="144"/>
        <end position="174"/>
    </location>
</feature>
<dbReference type="InterPro" id="IPR002885">
    <property type="entry name" value="PPR_rpt"/>
</dbReference>
<proteinExistence type="predicted"/>
<dbReference type="NCBIfam" id="TIGR00756">
    <property type="entry name" value="PPR"/>
    <property type="match status" value="3"/>
</dbReference>
<evidence type="ECO:0000313" key="3">
    <source>
        <dbReference type="EMBL" id="KAK8941043.1"/>
    </source>
</evidence>
<dbReference type="InterPro" id="IPR046849">
    <property type="entry name" value="E2_motif"/>
</dbReference>
<name>A0AAP0BK08_9ASPA</name>
<accession>A0AAP0BK08</accession>
<dbReference type="GO" id="GO:0003723">
    <property type="term" value="F:RNA binding"/>
    <property type="evidence" value="ECO:0007669"/>
    <property type="project" value="InterPro"/>
</dbReference>
<protein>
    <submittedName>
        <fullName evidence="3">Pentatricopeptide repeat-containing protein</fullName>
    </submittedName>
</protein>
<keyword evidence="4" id="KW-1185">Reference proteome</keyword>
<feature type="repeat" description="PPR" evidence="2">
    <location>
        <begin position="278"/>
        <end position="312"/>
    </location>
</feature>
<comment type="caution">
    <text evidence="3">The sequence shown here is derived from an EMBL/GenBank/DDBJ whole genome shotgun (WGS) entry which is preliminary data.</text>
</comment>
<sequence>MNHDAANPNSCPPRRRGPYWLPPPPDLSHAGRLPDLFPHSTFECNKLLRAYSASPVNFHLCLTLFSSMRRSGRRSSPNLHSFTFAISACAASSRPYNGRALHALLSKLGFELDAFVSTSLLQMYAKTNQLPSARKLFDEIPHRDVAVWNSMITGHARSGDLASARELFDDMPVRNVISWTSMISGYSQSERYEEAIKMFSRMSEASGVTPNEVTLTSILPACANLGNMELGEKLEAFARKNGLFGNVFVGSSLVEMYAKCGDVGRAAAVFREIAAHRNVCSWNSMIMGFAVHGRWKESLLLFQEMKWGRVASVRRLMKGRRAKKSAGYSLIESAGSMHRFLVEDKSHPRTEEIYELLDWIYITMGLIFSDSDAGLQGELPCLCR</sequence>
<evidence type="ECO:0000256" key="2">
    <source>
        <dbReference type="PROSITE-ProRule" id="PRU00708"/>
    </source>
</evidence>
<dbReference type="InterPro" id="IPR011990">
    <property type="entry name" value="TPR-like_helical_dom_sf"/>
</dbReference>
<dbReference type="PANTHER" id="PTHR47926">
    <property type="entry name" value="PENTATRICOPEPTIDE REPEAT-CONTAINING PROTEIN"/>
    <property type="match status" value="1"/>
</dbReference>
<organism evidence="3 4">
    <name type="scientific">Platanthera zijinensis</name>
    <dbReference type="NCBI Taxonomy" id="2320716"/>
    <lineage>
        <taxon>Eukaryota</taxon>
        <taxon>Viridiplantae</taxon>
        <taxon>Streptophyta</taxon>
        <taxon>Embryophyta</taxon>
        <taxon>Tracheophyta</taxon>
        <taxon>Spermatophyta</taxon>
        <taxon>Magnoliopsida</taxon>
        <taxon>Liliopsida</taxon>
        <taxon>Asparagales</taxon>
        <taxon>Orchidaceae</taxon>
        <taxon>Orchidoideae</taxon>
        <taxon>Orchideae</taxon>
        <taxon>Orchidinae</taxon>
        <taxon>Platanthera</taxon>
    </lineage>
</organism>
<dbReference type="PANTHER" id="PTHR47926:SF540">
    <property type="entry name" value="PENTATRICOPEPTIDE REPEAT-CONTAINING PROTEIN"/>
    <property type="match status" value="1"/>
</dbReference>
<dbReference type="Pfam" id="PF01535">
    <property type="entry name" value="PPR"/>
    <property type="match status" value="2"/>
</dbReference>
<dbReference type="PROSITE" id="PS51375">
    <property type="entry name" value="PPR"/>
    <property type="match status" value="3"/>
</dbReference>
<dbReference type="Proteomes" id="UP001418222">
    <property type="component" value="Unassembled WGS sequence"/>
</dbReference>
<dbReference type="InterPro" id="IPR046960">
    <property type="entry name" value="PPR_At4g14850-like_plant"/>
</dbReference>
<dbReference type="Gene3D" id="1.25.40.10">
    <property type="entry name" value="Tetratricopeptide repeat domain"/>
    <property type="match status" value="3"/>
</dbReference>
<dbReference type="GO" id="GO:0009451">
    <property type="term" value="P:RNA modification"/>
    <property type="evidence" value="ECO:0007669"/>
    <property type="project" value="InterPro"/>
</dbReference>
<dbReference type="Pfam" id="PF13041">
    <property type="entry name" value="PPR_2"/>
    <property type="match status" value="1"/>
</dbReference>
<reference evidence="3 4" key="1">
    <citation type="journal article" date="2022" name="Nat. Plants">
        <title>Genomes of leafy and leafless Platanthera orchids illuminate the evolution of mycoheterotrophy.</title>
        <authorList>
            <person name="Li M.H."/>
            <person name="Liu K.W."/>
            <person name="Li Z."/>
            <person name="Lu H.C."/>
            <person name="Ye Q.L."/>
            <person name="Zhang D."/>
            <person name="Wang J.Y."/>
            <person name="Li Y.F."/>
            <person name="Zhong Z.M."/>
            <person name="Liu X."/>
            <person name="Yu X."/>
            <person name="Liu D.K."/>
            <person name="Tu X.D."/>
            <person name="Liu B."/>
            <person name="Hao Y."/>
            <person name="Liao X.Y."/>
            <person name="Jiang Y.T."/>
            <person name="Sun W.H."/>
            <person name="Chen J."/>
            <person name="Chen Y.Q."/>
            <person name="Ai Y."/>
            <person name="Zhai J.W."/>
            <person name="Wu S.S."/>
            <person name="Zhou Z."/>
            <person name="Hsiao Y.Y."/>
            <person name="Wu W.L."/>
            <person name="Chen Y.Y."/>
            <person name="Lin Y.F."/>
            <person name="Hsu J.L."/>
            <person name="Li C.Y."/>
            <person name="Wang Z.W."/>
            <person name="Zhao X."/>
            <person name="Zhong W.Y."/>
            <person name="Ma X.K."/>
            <person name="Ma L."/>
            <person name="Huang J."/>
            <person name="Chen G.Z."/>
            <person name="Huang M.Z."/>
            <person name="Huang L."/>
            <person name="Peng D.H."/>
            <person name="Luo Y.B."/>
            <person name="Zou S.Q."/>
            <person name="Chen S.P."/>
            <person name="Lan S."/>
            <person name="Tsai W.C."/>
            <person name="Van de Peer Y."/>
            <person name="Liu Z.J."/>
        </authorList>
    </citation>
    <scope>NUCLEOTIDE SEQUENCE [LARGE SCALE GENOMIC DNA]</scope>
    <source>
        <strain evidence="3">Lor287</strain>
    </source>
</reference>
<dbReference type="AlphaFoldDB" id="A0AAP0BK08"/>
<dbReference type="Pfam" id="PF20430">
    <property type="entry name" value="Eplus_motif"/>
    <property type="match status" value="1"/>
</dbReference>
<keyword evidence="1" id="KW-0677">Repeat</keyword>
<dbReference type="FunFam" id="1.25.40.10:FF:000348">
    <property type="entry name" value="Pentatricopeptide repeat-containing protein chloroplastic"/>
    <property type="match status" value="1"/>
</dbReference>
<dbReference type="EMBL" id="JBBWWQ010000008">
    <property type="protein sequence ID" value="KAK8941043.1"/>
    <property type="molecule type" value="Genomic_DNA"/>
</dbReference>
<feature type="repeat" description="PPR" evidence="2">
    <location>
        <begin position="175"/>
        <end position="210"/>
    </location>
</feature>
<evidence type="ECO:0000313" key="4">
    <source>
        <dbReference type="Proteomes" id="UP001418222"/>
    </source>
</evidence>